<keyword evidence="1" id="KW-1133">Transmembrane helix</keyword>
<sequence length="106" mass="12320">MIKTRLKGGMHNLLLWITLLLFIACTNALIYASSLLNFRESSQLIFVFSFYLFAYLGALFLLIQLWNFAHKFLAPKPLPGQKIVVTYEVTLEEYEKIKTFLADIRI</sequence>
<evidence type="ECO:0000256" key="1">
    <source>
        <dbReference type="SAM" id="Phobius"/>
    </source>
</evidence>
<keyword evidence="1" id="KW-0472">Membrane</keyword>
<keyword evidence="1" id="KW-0812">Transmembrane</keyword>
<accession>A0A5C5PXK5</accession>
<gene>
    <name evidence="2" type="ORF">FJD37_14675</name>
</gene>
<name>A0A5C5PXK5_9PSED</name>
<protein>
    <submittedName>
        <fullName evidence="2">Uncharacterized protein</fullName>
    </submittedName>
</protein>
<dbReference type="AlphaFoldDB" id="A0A5C5PXK5"/>
<evidence type="ECO:0000313" key="3">
    <source>
        <dbReference type="Proteomes" id="UP000317901"/>
    </source>
</evidence>
<dbReference type="PROSITE" id="PS51257">
    <property type="entry name" value="PROKAR_LIPOPROTEIN"/>
    <property type="match status" value="1"/>
</dbReference>
<organism evidence="2 3">
    <name type="scientific">Pseudomonas saxonica</name>
    <dbReference type="NCBI Taxonomy" id="2600598"/>
    <lineage>
        <taxon>Bacteria</taxon>
        <taxon>Pseudomonadati</taxon>
        <taxon>Pseudomonadota</taxon>
        <taxon>Gammaproteobacteria</taxon>
        <taxon>Pseudomonadales</taxon>
        <taxon>Pseudomonadaceae</taxon>
        <taxon>Pseudomonas</taxon>
    </lineage>
</organism>
<dbReference type="RefSeq" id="WP_146426528.1">
    <property type="nucleotide sequence ID" value="NZ_VFIP01000027.1"/>
</dbReference>
<dbReference type="Proteomes" id="UP000317901">
    <property type="component" value="Unassembled WGS sequence"/>
</dbReference>
<proteinExistence type="predicted"/>
<reference evidence="2 3" key="1">
    <citation type="submission" date="2019-06" db="EMBL/GenBank/DDBJ databases">
        <title>Pseudomonas bimorpha sp. nov. isolated from bovine raw milk and skim milk concentrate.</title>
        <authorList>
            <person name="Hofmann K."/>
            <person name="Huptas C."/>
            <person name="Doll E."/>
            <person name="Scherer S."/>
            <person name="Wenning M."/>
        </authorList>
    </citation>
    <scope>NUCLEOTIDE SEQUENCE [LARGE SCALE GENOMIC DNA]</scope>
    <source>
        <strain evidence="2 3">DSM 108990</strain>
    </source>
</reference>
<evidence type="ECO:0000313" key="2">
    <source>
        <dbReference type="EMBL" id="TWR89409.1"/>
    </source>
</evidence>
<comment type="caution">
    <text evidence="2">The sequence shown here is derived from an EMBL/GenBank/DDBJ whole genome shotgun (WGS) entry which is preliminary data.</text>
</comment>
<feature type="transmembrane region" description="Helical" evidence="1">
    <location>
        <begin position="44"/>
        <end position="66"/>
    </location>
</feature>
<dbReference type="EMBL" id="VFIP01000027">
    <property type="protein sequence ID" value="TWR89409.1"/>
    <property type="molecule type" value="Genomic_DNA"/>
</dbReference>